<dbReference type="EMBL" id="GL732600">
    <property type="protein sequence ID" value="EFX72375.1"/>
    <property type="molecule type" value="Genomic_DNA"/>
</dbReference>
<dbReference type="AlphaFoldDB" id="E9H7F5"/>
<accession>E9H7F5</accession>
<reference evidence="2 3" key="1">
    <citation type="journal article" date="2011" name="Science">
        <title>The ecoresponsive genome of Daphnia pulex.</title>
        <authorList>
            <person name="Colbourne J.K."/>
            <person name="Pfrender M.E."/>
            <person name="Gilbert D."/>
            <person name="Thomas W.K."/>
            <person name="Tucker A."/>
            <person name="Oakley T.H."/>
            <person name="Tokishita S."/>
            <person name="Aerts A."/>
            <person name="Arnold G.J."/>
            <person name="Basu M.K."/>
            <person name="Bauer D.J."/>
            <person name="Caceres C.E."/>
            <person name="Carmel L."/>
            <person name="Casola C."/>
            <person name="Choi J.H."/>
            <person name="Detter J.C."/>
            <person name="Dong Q."/>
            <person name="Dusheyko S."/>
            <person name="Eads B.D."/>
            <person name="Frohlich T."/>
            <person name="Geiler-Samerotte K.A."/>
            <person name="Gerlach D."/>
            <person name="Hatcher P."/>
            <person name="Jogdeo S."/>
            <person name="Krijgsveld J."/>
            <person name="Kriventseva E.V."/>
            <person name="Kultz D."/>
            <person name="Laforsch C."/>
            <person name="Lindquist E."/>
            <person name="Lopez J."/>
            <person name="Manak J.R."/>
            <person name="Muller J."/>
            <person name="Pangilinan J."/>
            <person name="Patwardhan R.P."/>
            <person name="Pitluck S."/>
            <person name="Pritham E.J."/>
            <person name="Rechtsteiner A."/>
            <person name="Rho M."/>
            <person name="Rogozin I.B."/>
            <person name="Sakarya O."/>
            <person name="Salamov A."/>
            <person name="Schaack S."/>
            <person name="Shapiro H."/>
            <person name="Shiga Y."/>
            <person name="Skalitzky C."/>
            <person name="Smith Z."/>
            <person name="Souvorov A."/>
            <person name="Sung W."/>
            <person name="Tang Z."/>
            <person name="Tsuchiya D."/>
            <person name="Tu H."/>
            <person name="Vos H."/>
            <person name="Wang M."/>
            <person name="Wolf Y.I."/>
            <person name="Yamagata H."/>
            <person name="Yamada T."/>
            <person name="Ye Y."/>
            <person name="Shaw J.R."/>
            <person name="Andrews J."/>
            <person name="Crease T.J."/>
            <person name="Tang H."/>
            <person name="Lucas S.M."/>
            <person name="Robertson H.M."/>
            <person name="Bork P."/>
            <person name="Koonin E.V."/>
            <person name="Zdobnov E.M."/>
            <person name="Grigoriev I.V."/>
            <person name="Lynch M."/>
            <person name="Boore J.L."/>
        </authorList>
    </citation>
    <scope>NUCLEOTIDE SEQUENCE [LARGE SCALE GENOMIC DNA]</scope>
</reference>
<evidence type="ECO:0000313" key="3">
    <source>
        <dbReference type="Proteomes" id="UP000000305"/>
    </source>
</evidence>
<proteinExistence type="predicted"/>
<organism evidence="2 3">
    <name type="scientific">Daphnia pulex</name>
    <name type="common">Water flea</name>
    <dbReference type="NCBI Taxonomy" id="6669"/>
    <lineage>
        <taxon>Eukaryota</taxon>
        <taxon>Metazoa</taxon>
        <taxon>Ecdysozoa</taxon>
        <taxon>Arthropoda</taxon>
        <taxon>Crustacea</taxon>
        <taxon>Branchiopoda</taxon>
        <taxon>Diplostraca</taxon>
        <taxon>Cladocera</taxon>
        <taxon>Anomopoda</taxon>
        <taxon>Daphniidae</taxon>
        <taxon>Daphnia</taxon>
    </lineage>
</organism>
<sequence length="175" mass="20019">ATLSRFLLDDAATRKQLAQLPLMEFLVPEIGEEELVVILEVVVLVFLTFTSLISFASKVVMVIGVVLIEAFLEEDVEAGGQQRRRPLTNFDLSKKLVVSLNKYVFFLYTKSRKPEEFEAIPFNMSELESLLPKARLHRLFPSQFNWNNSHEFRFIFTVVHNAWAFVEVGVIPSIG</sequence>
<dbReference type="Proteomes" id="UP000000305">
    <property type="component" value="Unassembled WGS sequence"/>
</dbReference>
<dbReference type="HOGENOM" id="CLU_1536273_0_0_1"/>
<protein>
    <submittedName>
        <fullName evidence="2">Uncharacterized protein</fullName>
    </submittedName>
</protein>
<keyword evidence="1" id="KW-0472">Membrane</keyword>
<dbReference type="InParanoid" id="E9H7F5"/>
<evidence type="ECO:0000313" key="2">
    <source>
        <dbReference type="EMBL" id="EFX72375.1"/>
    </source>
</evidence>
<name>E9H7F5_DAPPU</name>
<keyword evidence="3" id="KW-1185">Reference proteome</keyword>
<dbReference type="KEGG" id="dpx:DAPPUDRAFT_110881"/>
<keyword evidence="1" id="KW-0812">Transmembrane</keyword>
<feature type="non-terminal residue" evidence="2">
    <location>
        <position position="175"/>
    </location>
</feature>
<evidence type="ECO:0000256" key="1">
    <source>
        <dbReference type="SAM" id="Phobius"/>
    </source>
</evidence>
<feature type="transmembrane region" description="Helical" evidence="1">
    <location>
        <begin position="35"/>
        <end position="55"/>
    </location>
</feature>
<keyword evidence="1" id="KW-1133">Transmembrane helix</keyword>
<gene>
    <name evidence="2" type="ORF">DAPPUDRAFT_110881</name>
</gene>